<comment type="caution">
    <text evidence="1">The sequence shown here is derived from an EMBL/GenBank/DDBJ whole genome shotgun (WGS) entry which is preliminary data.</text>
</comment>
<dbReference type="Proteomes" id="UP001226867">
    <property type="component" value="Unassembled WGS sequence"/>
</dbReference>
<keyword evidence="2" id="KW-1185">Reference proteome</keyword>
<protein>
    <submittedName>
        <fullName evidence="1">Uncharacterized protein</fullName>
    </submittedName>
</protein>
<dbReference type="EMBL" id="JAUSRO010000001">
    <property type="protein sequence ID" value="MDP9897787.1"/>
    <property type="molecule type" value="Genomic_DNA"/>
</dbReference>
<organism evidence="1 2">
    <name type="scientific">Variovorax ginsengisoli</name>
    <dbReference type="NCBI Taxonomy" id="363844"/>
    <lineage>
        <taxon>Bacteria</taxon>
        <taxon>Pseudomonadati</taxon>
        <taxon>Pseudomonadota</taxon>
        <taxon>Betaproteobacteria</taxon>
        <taxon>Burkholderiales</taxon>
        <taxon>Comamonadaceae</taxon>
        <taxon>Variovorax</taxon>
    </lineage>
</organism>
<proteinExistence type="predicted"/>
<reference evidence="1 2" key="1">
    <citation type="submission" date="2023-07" db="EMBL/GenBank/DDBJ databases">
        <title>Sorghum-associated microbial communities from plants grown in Nebraska, USA.</title>
        <authorList>
            <person name="Schachtman D."/>
        </authorList>
    </citation>
    <scope>NUCLEOTIDE SEQUENCE [LARGE SCALE GENOMIC DNA]</scope>
    <source>
        <strain evidence="1 2">DS1607</strain>
    </source>
</reference>
<accession>A0ABT9S356</accession>
<evidence type="ECO:0000313" key="2">
    <source>
        <dbReference type="Proteomes" id="UP001226867"/>
    </source>
</evidence>
<evidence type="ECO:0000313" key="1">
    <source>
        <dbReference type="EMBL" id="MDP9897787.1"/>
    </source>
</evidence>
<gene>
    <name evidence="1" type="ORF">J2W36_000020</name>
</gene>
<name>A0ABT9S356_9BURK</name>
<sequence length="197" mass="22551">MRIHRPMTGQRCTDDACETRGNCRWSGLSWPTRVRVRPAWASAQGQQGWGRMDGGEPEAVLTCRGWRDRLRRGSARCRRFNAGGHWPQPGGPTQAHLNQQHQHKWTRFDPPVAVRLPAGYSVSVFRGRRLDWGTRFCHFALERGVCNGVPKRHRPHRAFDRALNFCLIKHLQERTGEKHYRCEAGVRGGGSSFSDSR</sequence>